<feature type="domain" description="Flagellin C-terminal" evidence="5">
    <location>
        <begin position="224"/>
        <end position="302"/>
    </location>
</feature>
<reference evidence="6 7" key="1">
    <citation type="submission" date="2018-03" db="EMBL/GenBank/DDBJ databases">
        <title>Genome sequencing of Phreatobacter sp.</title>
        <authorList>
            <person name="Kim S.-J."/>
            <person name="Heo J."/>
            <person name="Kwon S.-W."/>
        </authorList>
    </citation>
    <scope>NUCLEOTIDE SEQUENCE [LARGE SCALE GENOMIC DNA]</scope>
    <source>
        <strain evidence="6 7">S-12</strain>
    </source>
</reference>
<evidence type="ECO:0000256" key="1">
    <source>
        <dbReference type="ARBA" id="ARBA00005709"/>
    </source>
</evidence>
<dbReference type="InterPro" id="IPR046358">
    <property type="entry name" value="Flagellin_C"/>
</dbReference>
<dbReference type="EMBL" id="CP027668">
    <property type="protein sequence ID" value="AVO45951.1"/>
    <property type="molecule type" value="Genomic_DNA"/>
</dbReference>
<evidence type="ECO:0000313" key="6">
    <source>
        <dbReference type="EMBL" id="AVO45951.1"/>
    </source>
</evidence>
<dbReference type="SUPFAM" id="SSF64518">
    <property type="entry name" value="Phase 1 flagellin"/>
    <property type="match status" value="1"/>
</dbReference>
<accession>A0A2S0NDE1</accession>
<dbReference type="Gene3D" id="1.20.1330.10">
    <property type="entry name" value="f41 fragment of flagellin, N-terminal domain"/>
    <property type="match status" value="1"/>
</dbReference>
<organism evidence="6 7">
    <name type="scientific">Phreatobacter cathodiphilus</name>
    <dbReference type="NCBI Taxonomy" id="1868589"/>
    <lineage>
        <taxon>Bacteria</taxon>
        <taxon>Pseudomonadati</taxon>
        <taxon>Pseudomonadota</taxon>
        <taxon>Alphaproteobacteria</taxon>
        <taxon>Hyphomicrobiales</taxon>
        <taxon>Phreatobacteraceae</taxon>
        <taxon>Phreatobacter</taxon>
    </lineage>
</organism>
<name>A0A2S0NDE1_9HYPH</name>
<gene>
    <name evidence="6" type="primary">flgL</name>
    <name evidence="6" type="ORF">C6569_13205</name>
</gene>
<dbReference type="InterPro" id="IPR001029">
    <property type="entry name" value="Flagellin_N"/>
</dbReference>
<keyword evidence="2 3" id="KW-0975">Bacterial flagellum</keyword>
<protein>
    <recommendedName>
        <fullName evidence="3">Flagellin</fullName>
    </recommendedName>
</protein>
<dbReference type="PANTHER" id="PTHR42792:SF1">
    <property type="entry name" value="FLAGELLAR HOOK-ASSOCIATED PROTEIN 3"/>
    <property type="match status" value="1"/>
</dbReference>
<dbReference type="GO" id="GO:0005198">
    <property type="term" value="F:structural molecule activity"/>
    <property type="evidence" value="ECO:0007669"/>
    <property type="project" value="UniProtKB-UniRule"/>
</dbReference>
<dbReference type="InterPro" id="IPR001492">
    <property type="entry name" value="Flagellin"/>
</dbReference>
<dbReference type="Pfam" id="PF00700">
    <property type="entry name" value="Flagellin_C"/>
    <property type="match status" value="1"/>
</dbReference>
<keyword evidence="6" id="KW-0969">Cilium</keyword>
<proteinExistence type="inferred from homology"/>
<dbReference type="KEGG" id="phr:C6569_13205"/>
<comment type="function">
    <text evidence="3">Flagellin is the subunit protein which polymerizes to form the filaments of bacterial flagella.</text>
</comment>
<comment type="subcellular location">
    <subcellularLocation>
        <location evidence="3">Secreted</location>
    </subcellularLocation>
    <subcellularLocation>
        <location evidence="3">Bacterial flagellum</location>
    </subcellularLocation>
</comment>
<dbReference type="NCBIfam" id="NF006489">
    <property type="entry name" value="PRK08913.1"/>
    <property type="match status" value="1"/>
</dbReference>
<keyword evidence="6" id="KW-0966">Cell projection</keyword>
<evidence type="ECO:0000259" key="5">
    <source>
        <dbReference type="Pfam" id="PF00700"/>
    </source>
</evidence>
<keyword evidence="3" id="KW-0964">Secreted</keyword>
<dbReference type="PANTHER" id="PTHR42792">
    <property type="entry name" value="FLAGELLIN"/>
    <property type="match status" value="1"/>
</dbReference>
<dbReference type="AlphaFoldDB" id="A0A2S0NDE1"/>
<dbReference type="RefSeq" id="WP_106749292.1">
    <property type="nucleotide sequence ID" value="NZ_CP027668.1"/>
</dbReference>
<feature type="domain" description="Flagellin N-terminal" evidence="4">
    <location>
        <begin position="7"/>
        <end position="142"/>
    </location>
</feature>
<keyword evidence="6" id="KW-0282">Flagellum</keyword>
<dbReference type="GO" id="GO:0005576">
    <property type="term" value="C:extracellular region"/>
    <property type="evidence" value="ECO:0007669"/>
    <property type="project" value="UniProtKB-SubCell"/>
</dbReference>
<sequence length="303" mass="32057">MAMRVATFAMNERMLSASLRTQAKMSEMQIQEATGQVSTDYGGLGNSAARVLDLEVSLARSKTYASAAEEANGRVQVMYDQMSTMTDLLTELRGRVTAAIGTNSTDTSDESLATAATSALEDLAGLLNVRYEGRYLFAGSATTTLPVDLESYDPADLTTEDTSYYQGNGTITSVQVSSERSIAYGVTAGNPAFEEMMRAVSALSKVDGNTTDAEMEEISTLLVSALDKVTAVQSGLSLSSAALERASAAEQEYQSYVSSSLTGLTGVDVAAVTVQLTAYETQLQASYAAVAKVQGLSLLDYLR</sequence>
<evidence type="ECO:0000259" key="4">
    <source>
        <dbReference type="Pfam" id="PF00669"/>
    </source>
</evidence>
<dbReference type="GO" id="GO:0009288">
    <property type="term" value="C:bacterial-type flagellum"/>
    <property type="evidence" value="ECO:0007669"/>
    <property type="project" value="UniProtKB-SubCell"/>
</dbReference>
<evidence type="ECO:0000256" key="2">
    <source>
        <dbReference type="ARBA" id="ARBA00023143"/>
    </source>
</evidence>
<dbReference type="Proteomes" id="UP000237889">
    <property type="component" value="Chromosome"/>
</dbReference>
<keyword evidence="7" id="KW-1185">Reference proteome</keyword>
<evidence type="ECO:0000256" key="3">
    <source>
        <dbReference type="RuleBase" id="RU362073"/>
    </source>
</evidence>
<dbReference type="OrthoDB" id="9758307at2"/>
<dbReference type="Pfam" id="PF00669">
    <property type="entry name" value="Flagellin_N"/>
    <property type="match status" value="1"/>
</dbReference>
<evidence type="ECO:0000313" key="7">
    <source>
        <dbReference type="Proteomes" id="UP000237889"/>
    </source>
</evidence>
<comment type="similarity">
    <text evidence="1 3">Belongs to the bacterial flagellin family.</text>
</comment>